<feature type="transmembrane region" description="Helical" evidence="9">
    <location>
        <begin position="279"/>
        <end position="301"/>
    </location>
</feature>
<dbReference type="UniPathway" id="UPA00079"/>
<feature type="transmembrane region" description="Helical" evidence="9">
    <location>
        <begin position="174"/>
        <end position="193"/>
    </location>
</feature>
<name>A0A432ZFQ3_9GAMM</name>
<dbReference type="Proteomes" id="UP000288279">
    <property type="component" value="Unassembled WGS sequence"/>
</dbReference>
<feature type="transmembrane region" description="Helical" evidence="9">
    <location>
        <begin position="97"/>
        <end position="117"/>
    </location>
</feature>
<evidence type="ECO:0000256" key="1">
    <source>
        <dbReference type="ARBA" id="ARBA00004141"/>
    </source>
</evidence>
<evidence type="ECO:0000313" key="10">
    <source>
        <dbReference type="EMBL" id="RUO76739.1"/>
    </source>
</evidence>
<feature type="transmembrane region" description="Helical" evidence="9">
    <location>
        <begin position="214"/>
        <end position="231"/>
    </location>
</feature>
<dbReference type="GO" id="GO:0016020">
    <property type="term" value="C:membrane"/>
    <property type="evidence" value="ECO:0007669"/>
    <property type="project" value="UniProtKB-SubCell"/>
</dbReference>
<evidence type="ECO:0000256" key="7">
    <source>
        <dbReference type="ARBA" id="ARBA00022989"/>
    </source>
</evidence>
<evidence type="ECO:0000256" key="8">
    <source>
        <dbReference type="ARBA" id="ARBA00023136"/>
    </source>
</evidence>
<dbReference type="InterPro" id="IPR026046">
    <property type="entry name" value="UBIAD1"/>
</dbReference>
<comment type="caution">
    <text evidence="10">The sequence shown here is derived from an EMBL/GenBank/DDBJ whole genome shotgun (WGS) entry which is preliminary data.</text>
</comment>
<evidence type="ECO:0000256" key="5">
    <source>
        <dbReference type="ARBA" id="ARBA00022679"/>
    </source>
</evidence>
<reference evidence="10 11" key="1">
    <citation type="journal article" date="2011" name="Front. Microbiol.">
        <title>Genomic signatures of strain selection and enhancement in Bacillus atrophaeus var. globigii, a historical biowarfare simulant.</title>
        <authorList>
            <person name="Gibbons H.S."/>
            <person name="Broomall S.M."/>
            <person name="McNew L.A."/>
            <person name="Daligault H."/>
            <person name="Chapman C."/>
            <person name="Bruce D."/>
            <person name="Karavis M."/>
            <person name="Krepps M."/>
            <person name="McGregor P.A."/>
            <person name="Hong C."/>
            <person name="Park K.H."/>
            <person name="Akmal A."/>
            <person name="Feldman A."/>
            <person name="Lin J.S."/>
            <person name="Chang W.E."/>
            <person name="Higgs B.W."/>
            <person name="Demirev P."/>
            <person name="Lindquist J."/>
            <person name="Liem A."/>
            <person name="Fochler E."/>
            <person name="Read T.D."/>
            <person name="Tapia R."/>
            <person name="Johnson S."/>
            <person name="Bishop-Lilly K.A."/>
            <person name="Detter C."/>
            <person name="Han C."/>
            <person name="Sozhamannan S."/>
            <person name="Rosenzweig C.N."/>
            <person name="Skowronski E.W."/>
        </authorList>
    </citation>
    <scope>NUCLEOTIDE SEQUENCE [LARGE SCALE GENOMIC DNA]</scope>
    <source>
        <strain evidence="10 11">PIT1</strain>
    </source>
</reference>
<accession>A0A432ZFQ3</accession>
<keyword evidence="8 9" id="KW-0472">Membrane</keyword>
<proteinExistence type="predicted"/>
<dbReference type="PANTHER" id="PTHR13929:SF0">
    <property type="entry name" value="UBIA PRENYLTRANSFERASE DOMAIN-CONTAINING PROTEIN 1"/>
    <property type="match status" value="1"/>
</dbReference>
<dbReference type="GO" id="GO:0004659">
    <property type="term" value="F:prenyltransferase activity"/>
    <property type="evidence" value="ECO:0007669"/>
    <property type="project" value="InterPro"/>
</dbReference>
<gene>
    <name evidence="10" type="ORF">CWI83_07390</name>
</gene>
<keyword evidence="5 10" id="KW-0808">Transferase</keyword>
<dbReference type="Pfam" id="PF01040">
    <property type="entry name" value="UbiA"/>
    <property type="match status" value="1"/>
</dbReference>
<evidence type="ECO:0000256" key="6">
    <source>
        <dbReference type="ARBA" id="ARBA00022692"/>
    </source>
</evidence>
<dbReference type="AlphaFoldDB" id="A0A432ZFQ3"/>
<dbReference type="PROSITE" id="PS51257">
    <property type="entry name" value="PROKAR_LIPOPROTEIN"/>
    <property type="match status" value="1"/>
</dbReference>
<dbReference type="InterPro" id="IPR044878">
    <property type="entry name" value="UbiA_sf"/>
</dbReference>
<dbReference type="OrthoDB" id="3344514at2"/>
<dbReference type="GO" id="GO:0009234">
    <property type="term" value="P:menaquinone biosynthetic process"/>
    <property type="evidence" value="ECO:0007669"/>
    <property type="project" value="UniProtKB-UniPathway"/>
</dbReference>
<keyword evidence="11" id="KW-1185">Reference proteome</keyword>
<dbReference type="GO" id="GO:0042371">
    <property type="term" value="P:vitamin K biosynthetic process"/>
    <property type="evidence" value="ECO:0007669"/>
    <property type="project" value="TreeGrafter"/>
</dbReference>
<comment type="subcellular location">
    <subcellularLocation>
        <location evidence="1">Membrane</location>
        <topology evidence="1">Multi-pass membrane protein</topology>
    </subcellularLocation>
</comment>
<keyword evidence="7 9" id="KW-1133">Transmembrane helix</keyword>
<evidence type="ECO:0000256" key="4">
    <source>
        <dbReference type="ARBA" id="ARBA00022475"/>
    </source>
</evidence>
<dbReference type="EMBL" id="PIQG01000003">
    <property type="protein sequence ID" value="RUO76739.1"/>
    <property type="molecule type" value="Genomic_DNA"/>
</dbReference>
<protein>
    <submittedName>
        <fullName evidence="10">1,4-dihydroxy-2-naphthoate prenyltransferase</fullName>
    </submittedName>
</protein>
<feature type="transmembrane region" description="Helical" evidence="9">
    <location>
        <begin position="237"/>
        <end position="258"/>
    </location>
</feature>
<dbReference type="PANTHER" id="PTHR13929">
    <property type="entry name" value="1,4-DIHYDROXY-2-NAPHTHOATE OCTAPRENYLTRANSFERASE"/>
    <property type="match status" value="1"/>
</dbReference>
<keyword evidence="3" id="KW-0474">Menaquinone biosynthesis</keyword>
<evidence type="ECO:0000313" key="11">
    <source>
        <dbReference type="Proteomes" id="UP000288279"/>
    </source>
</evidence>
<feature type="transmembrane region" description="Helical" evidence="9">
    <location>
        <begin position="147"/>
        <end position="168"/>
    </location>
</feature>
<keyword evidence="4" id="KW-1003">Cell membrane</keyword>
<dbReference type="CDD" id="cd13962">
    <property type="entry name" value="PT_UbiA_UBIAD1"/>
    <property type="match status" value="1"/>
</dbReference>
<evidence type="ECO:0000256" key="3">
    <source>
        <dbReference type="ARBA" id="ARBA00022428"/>
    </source>
</evidence>
<keyword evidence="6 9" id="KW-0812">Transmembrane</keyword>
<feature type="transmembrane region" description="Helical" evidence="9">
    <location>
        <begin position="43"/>
        <end position="61"/>
    </location>
</feature>
<evidence type="ECO:0000256" key="9">
    <source>
        <dbReference type="SAM" id="Phobius"/>
    </source>
</evidence>
<dbReference type="RefSeq" id="WP_126827653.1">
    <property type="nucleotide sequence ID" value="NZ_PIQG01000003.1"/>
</dbReference>
<comment type="pathway">
    <text evidence="2">Quinol/quinone metabolism; menaquinone biosynthesis.</text>
</comment>
<organism evidence="10 11">
    <name type="scientific">Pseudidiomarina taiwanensis</name>
    <dbReference type="NCBI Taxonomy" id="337250"/>
    <lineage>
        <taxon>Bacteria</taxon>
        <taxon>Pseudomonadati</taxon>
        <taxon>Pseudomonadota</taxon>
        <taxon>Gammaproteobacteria</taxon>
        <taxon>Alteromonadales</taxon>
        <taxon>Idiomarinaceae</taxon>
        <taxon>Pseudidiomarina</taxon>
    </lineage>
</organism>
<evidence type="ECO:0000256" key="2">
    <source>
        <dbReference type="ARBA" id="ARBA00004863"/>
    </source>
</evidence>
<dbReference type="InterPro" id="IPR000537">
    <property type="entry name" value="UbiA_prenyltransferase"/>
</dbReference>
<feature type="transmembrane region" description="Helical" evidence="9">
    <location>
        <begin position="123"/>
        <end position="140"/>
    </location>
</feature>
<sequence>MSFFQRLAALAAIARAKFLTLTLVCLLVAACYSAQSVALELELLVQVVLIAFSAHISVNVFNEYFDHRSGLDGLTQRTEFSGGSGTLERHPELARSALWLALASLVVVIGVGLSLTLEFGSELIWLGLLGCVLIYFYTNYFNRFAWLCWAAPGLGFGICMVVGAIWVFQGFIDAGAWAIGSYVGLLVSNLLLLNQFPDIEADRQVGRRHLAIRYSFPFARGVWLFGYIIAADLLMTAVWFGWLPAVALSALLPLLLLVPISRRLWQLRQPVATPGQWGAVLGVQVTLIHLSLLVLALALVLS</sequence>
<dbReference type="Gene3D" id="1.10.357.140">
    <property type="entry name" value="UbiA prenyltransferase"/>
    <property type="match status" value="1"/>
</dbReference>